<dbReference type="Proteomes" id="UP000054538">
    <property type="component" value="Unassembled WGS sequence"/>
</dbReference>
<dbReference type="InterPro" id="IPR013087">
    <property type="entry name" value="Znf_C2H2_type"/>
</dbReference>
<name>A0A0D0DGB8_9AGAM</name>
<sequence>MSTACDHHCGYCGKAVPTIGGVKRHIARHPECCKCWEAMVAQADGVSVFDEPEIKQDQFDGDEQDDILTDHQPGPPPDGMEDWQPPTHTHTCSPASDTSEVPKCPRATVEDVADEDEGGSGRFFKNFDGAGKTERAAKNEPTYFLFEDNDEWDLTAWMMKHLGQTRIDEFLKLLITCNLTTLSFHNAHSFLKKVDVMPCGPSWGCKKVKVTGNQEGEDGEILMEEVKVWQRDIVECVSELVGNLLFKEHMAYAPVHAFKDKAGLHRLINDMWTAD</sequence>
<dbReference type="OrthoDB" id="2688393at2759"/>
<dbReference type="EMBL" id="KN826050">
    <property type="protein sequence ID" value="KIK80299.1"/>
    <property type="molecule type" value="Genomic_DNA"/>
</dbReference>
<reference evidence="3 4" key="1">
    <citation type="submission" date="2014-04" db="EMBL/GenBank/DDBJ databases">
        <authorList>
            <consortium name="DOE Joint Genome Institute"/>
            <person name="Kuo A."/>
            <person name="Kohler A."/>
            <person name="Jargeat P."/>
            <person name="Nagy L.G."/>
            <person name="Floudas D."/>
            <person name="Copeland A."/>
            <person name="Barry K.W."/>
            <person name="Cichocki N."/>
            <person name="Veneault-Fourrey C."/>
            <person name="LaButti K."/>
            <person name="Lindquist E.A."/>
            <person name="Lipzen A."/>
            <person name="Lundell T."/>
            <person name="Morin E."/>
            <person name="Murat C."/>
            <person name="Sun H."/>
            <person name="Tunlid A."/>
            <person name="Henrissat B."/>
            <person name="Grigoriev I.V."/>
            <person name="Hibbett D.S."/>
            <person name="Martin F."/>
            <person name="Nordberg H.P."/>
            <person name="Cantor M.N."/>
            <person name="Hua S.X."/>
        </authorList>
    </citation>
    <scope>NUCLEOTIDE SEQUENCE [LARGE SCALE GENOMIC DNA]</scope>
    <source>
        <strain evidence="3 4">Ve08.2h10</strain>
    </source>
</reference>
<dbReference type="Pfam" id="PF18759">
    <property type="entry name" value="Plavaka"/>
    <property type="match status" value="1"/>
</dbReference>
<evidence type="ECO:0000313" key="4">
    <source>
        <dbReference type="Proteomes" id="UP000054538"/>
    </source>
</evidence>
<protein>
    <recommendedName>
        <fullName evidence="2">C2H2-type domain-containing protein</fullName>
    </recommendedName>
</protein>
<reference evidence="4" key="2">
    <citation type="submission" date="2015-01" db="EMBL/GenBank/DDBJ databases">
        <title>Evolutionary Origins and Diversification of the Mycorrhizal Mutualists.</title>
        <authorList>
            <consortium name="DOE Joint Genome Institute"/>
            <consortium name="Mycorrhizal Genomics Consortium"/>
            <person name="Kohler A."/>
            <person name="Kuo A."/>
            <person name="Nagy L.G."/>
            <person name="Floudas D."/>
            <person name="Copeland A."/>
            <person name="Barry K.W."/>
            <person name="Cichocki N."/>
            <person name="Veneault-Fourrey C."/>
            <person name="LaButti K."/>
            <person name="Lindquist E.A."/>
            <person name="Lipzen A."/>
            <person name="Lundell T."/>
            <person name="Morin E."/>
            <person name="Murat C."/>
            <person name="Riley R."/>
            <person name="Ohm R."/>
            <person name="Sun H."/>
            <person name="Tunlid A."/>
            <person name="Henrissat B."/>
            <person name="Grigoriev I.V."/>
            <person name="Hibbett D.S."/>
            <person name="Martin F."/>
        </authorList>
    </citation>
    <scope>NUCLEOTIDE SEQUENCE [LARGE SCALE GENOMIC DNA]</scope>
    <source>
        <strain evidence="4">Ve08.2h10</strain>
    </source>
</reference>
<keyword evidence="4" id="KW-1185">Reference proteome</keyword>
<feature type="domain" description="C2H2-type" evidence="2">
    <location>
        <begin position="9"/>
        <end position="29"/>
    </location>
</feature>
<feature type="compositionally biased region" description="Polar residues" evidence="1">
    <location>
        <begin position="86"/>
        <end position="99"/>
    </location>
</feature>
<organism evidence="3 4">
    <name type="scientific">Paxillus rubicundulus Ve08.2h10</name>
    <dbReference type="NCBI Taxonomy" id="930991"/>
    <lineage>
        <taxon>Eukaryota</taxon>
        <taxon>Fungi</taxon>
        <taxon>Dikarya</taxon>
        <taxon>Basidiomycota</taxon>
        <taxon>Agaricomycotina</taxon>
        <taxon>Agaricomycetes</taxon>
        <taxon>Agaricomycetidae</taxon>
        <taxon>Boletales</taxon>
        <taxon>Paxilineae</taxon>
        <taxon>Paxillaceae</taxon>
        <taxon>Paxillus</taxon>
    </lineage>
</organism>
<dbReference type="PROSITE" id="PS00028">
    <property type="entry name" value="ZINC_FINGER_C2H2_1"/>
    <property type="match status" value="1"/>
</dbReference>
<feature type="region of interest" description="Disordered" evidence="1">
    <location>
        <begin position="59"/>
        <end position="103"/>
    </location>
</feature>
<gene>
    <name evidence="3" type="ORF">PAXRUDRAFT_15863</name>
</gene>
<dbReference type="InterPro" id="IPR041078">
    <property type="entry name" value="Plavaka"/>
</dbReference>
<dbReference type="HOGENOM" id="CLU_006344_3_1_1"/>
<dbReference type="AlphaFoldDB" id="A0A0D0DGB8"/>
<evidence type="ECO:0000256" key="1">
    <source>
        <dbReference type="SAM" id="MobiDB-lite"/>
    </source>
</evidence>
<accession>A0A0D0DGB8</accession>
<dbReference type="InParanoid" id="A0A0D0DGB8"/>
<evidence type="ECO:0000313" key="3">
    <source>
        <dbReference type="EMBL" id="KIK80299.1"/>
    </source>
</evidence>
<evidence type="ECO:0000259" key="2">
    <source>
        <dbReference type="PROSITE" id="PS00028"/>
    </source>
</evidence>
<proteinExistence type="predicted"/>